<protein>
    <submittedName>
        <fullName evidence="2">Uncharacterized protein</fullName>
    </submittedName>
</protein>
<reference evidence="2" key="1">
    <citation type="submission" date="2023-04" db="EMBL/GenBank/DDBJ databases">
        <authorList>
            <consortium name="ELIXIR-Norway"/>
        </authorList>
    </citation>
    <scope>NUCLEOTIDE SEQUENCE [LARGE SCALE GENOMIC DNA]</scope>
</reference>
<feature type="compositionally biased region" description="Basic and acidic residues" evidence="1">
    <location>
        <begin position="159"/>
        <end position="171"/>
    </location>
</feature>
<keyword evidence="3" id="KW-1185">Reference proteome</keyword>
<name>A0ABN8Y4V4_RANTA</name>
<evidence type="ECO:0000313" key="3">
    <source>
        <dbReference type="Proteomes" id="UP001176941"/>
    </source>
</evidence>
<feature type="compositionally biased region" description="Low complexity" evidence="1">
    <location>
        <begin position="7"/>
        <end position="20"/>
    </location>
</feature>
<dbReference type="EMBL" id="OX459950">
    <property type="protein sequence ID" value="CAI9156622.1"/>
    <property type="molecule type" value="Genomic_DNA"/>
</dbReference>
<organism evidence="2 3">
    <name type="scientific">Rangifer tarandus platyrhynchus</name>
    <name type="common">Svalbard reindeer</name>
    <dbReference type="NCBI Taxonomy" id="3082113"/>
    <lineage>
        <taxon>Eukaryota</taxon>
        <taxon>Metazoa</taxon>
        <taxon>Chordata</taxon>
        <taxon>Craniata</taxon>
        <taxon>Vertebrata</taxon>
        <taxon>Euteleostomi</taxon>
        <taxon>Mammalia</taxon>
        <taxon>Eutheria</taxon>
        <taxon>Laurasiatheria</taxon>
        <taxon>Artiodactyla</taxon>
        <taxon>Ruminantia</taxon>
        <taxon>Pecora</taxon>
        <taxon>Cervidae</taxon>
        <taxon>Odocoileinae</taxon>
        <taxon>Rangifer</taxon>
    </lineage>
</organism>
<feature type="region of interest" description="Disordered" evidence="1">
    <location>
        <begin position="152"/>
        <end position="224"/>
    </location>
</feature>
<evidence type="ECO:0000256" key="1">
    <source>
        <dbReference type="SAM" id="MobiDB-lite"/>
    </source>
</evidence>
<gene>
    <name evidence="2" type="ORF">MRATA1EN1_LOCUS5584</name>
</gene>
<feature type="region of interest" description="Disordered" evidence="1">
    <location>
        <begin position="671"/>
        <end position="708"/>
    </location>
</feature>
<feature type="region of interest" description="Disordered" evidence="1">
    <location>
        <begin position="577"/>
        <end position="596"/>
    </location>
</feature>
<feature type="region of interest" description="Disordered" evidence="1">
    <location>
        <begin position="763"/>
        <end position="791"/>
    </location>
</feature>
<feature type="region of interest" description="Disordered" evidence="1">
    <location>
        <begin position="1"/>
        <end position="65"/>
    </location>
</feature>
<proteinExistence type="predicted"/>
<sequence>MMGPAMVPGTVGQDGTGVTVRKQETGSGPLPRSRLGPGLVSDTRPPLSGANTAARETEIQPGPCSKENFPVAHKENSGALQPSKGFLFTTQVSAQRPPQLQYVDPVPCLWMLSCDPPDAHQAGPPPSLTLRPLSLPPTPVYACLNVHPRGPGMIHSRQRRDCESARVDRNSLSDAGAAGNPPHPSTRTGRWLRPAPAQGRDAPAPRLRGSGDPPHPPMSIRCADGHEWGGGGVPCLPAPVSRADGQGKVGDPPNAVNRLTDKYECGSRHHTSHQPLKSASRECRLTKGSLCARHPECVLLAPGGPSPDSAQRCGYTGPAEARPLAGGLTFLQSGRTALGAPTFCCVVCPAATEHPQAPGEKALQSTDCARQEPWLRARCRLLPPAQDQNGLSPHSQCQPGRPHRMMPLASCKKVLCHPDPVETALPARHLCSSCISSRLAHRGHLLLEGPPLGEDNAVDAAESRHYQAPVEQVSPHTGPGAPPVWLDGGGPWFPWNEASPPGVPCWLHVLPHKSPFAKGVQRCLSSRATSATTVKVPAAADVGDALTLVPAKRLGNRSVGADSGVCGGLGVAVTPTLSPHPEWRRATSRRPGGGRHLGSRFPLNAACVAPVAGALEGTWHPGQAERRPGGAPEGGSRVPFLCPLSGCSREEERGVCEPLAEALLTPLRGSRPPLCVPRARQRPRVERSGDAAPRSRLQAAPTASPPPLAGLCPPVDWTCLALPPLGTQAPLCARPLCVPATPLGSWPASAGGRRRTPGRVWEQRPLAESPNPGGGGGLSAGEGEPEGPTGRLEKNVRLTRQTLSHRVVVGAPQGWRTTDGWTDRQACSASLSTPVDWSNVAPASQPIVQE</sequence>
<accession>A0ABN8Y4V4</accession>
<evidence type="ECO:0000313" key="2">
    <source>
        <dbReference type="EMBL" id="CAI9156622.1"/>
    </source>
</evidence>
<dbReference type="Proteomes" id="UP001176941">
    <property type="component" value="Chromosome 14"/>
</dbReference>